<proteinExistence type="predicted"/>
<dbReference type="EMBL" id="PUJU01000036">
    <property type="protein sequence ID" value="NHB89111.1"/>
    <property type="molecule type" value="Genomic_DNA"/>
</dbReference>
<organism evidence="1 2">
    <name type="scientific">Photorhabdus tasmaniensis</name>
    <dbReference type="NCBI Taxonomy" id="1004159"/>
    <lineage>
        <taxon>Bacteria</taxon>
        <taxon>Pseudomonadati</taxon>
        <taxon>Pseudomonadota</taxon>
        <taxon>Gammaproteobacteria</taxon>
        <taxon>Enterobacterales</taxon>
        <taxon>Morganellaceae</taxon>
        <taxon>Photorhabdus</taxon>
    </lineage>
</organism>
<gene>
    <name evidence="1" type="ORF">C5471_15985</name>
</gene>
<evidence type="ECO:0000313" key="1">
    <source>
        <dbReference type="EMBL" id="NHB89111.1"/>
    </source>
</evidence>
<keyword evidence="2" id="KW-1185">Reference proteome</keyword>
<comment type="caution">
    <text evidence="1">The sequence shown here is derived from an EMBL/GenBank/DDBJ whole genome shotgun (WGS) entry which is preliminary data.</text>
</comment>
<dbReference type="Proteomes" id="UP000697802">
    <property type="component" value="Unassembled WGS sequence"/>
</dbReference>
<accession>A0ABX0GLN7</accession>
<sequence>MKKRIKRLIWQDLSPEKEGDYPGKKQGVFFMAGSNFIYPAIFNSFISDSILRLFYIYLTYHNYLKA</sequence>
<reference evidence="1 2" key="1">
    <citation type="submission" date="2018-02" db="EMBL/GenBank/DDBJ databases">
        <authorList>
            <person name="Machado R.A."/>
        </authorList>
    </citation>
    <scope>NUCLEOTIDE SEQUENCE [LARGE SCALE GENOMIC DNA]</scope>
    <source>
        <strain evidence="1 2">T327</strain>
    </source>
</reference>
<name>A0ABX0GLN7_9GAMM</name>
<evidence type="ECO:0000313" key="2">
    <source>
        <dbReference type="Proteomes" id="UP000697802"/>
    </source>
</evidence>
<protein>
    <submittedName>
        <fullName evidence="1">Uncharacterized protein</fullName>
    </submittedName>
</protein>